<sequence length="194" mass="22097">MNAIPSPSAIAQLHGPRLLLRAWRDSDREAFAEMCADPRVMEFFPSVLDRAQSDALVDRVQAHFAERGWGPWALELPGEAAFIGFTGLFEVTMDVHFAPTVEIGWRLAPAHWGRGLAREAAETALDFAFERLRLPEVVAFTTPPNRSSWGLMERLGMRRDPAEDFDHPLLAADHPMRRHILYRTDAARWAERRR</sequence>
<accession>A0A2R3IT03</accession>
<organism evidence="2 3">
    <name type="scientific">Pseudomonas paraeruginosa</name>
    <dbReference type="NCBI Taxonomy" id="2994495"/>
    <lineage>
        <taxon>Bacteria</taxon>
        <taxon>Pseudomonadati</taxon>
        <taxon>Pseudomonadota</taxon>
        <taxon>Gammaproteobacteria</taxon>
        <taxon>Pseudomonadales</taxon>
        <taxon>Pseudomonadaceae</taxon>
        <taxon>Pseudomonas</taxon>
    </lineage>
</organism>
<evidence type="ECO:0000313" key="2">
    <source>
        <dbReference type="EMBL" id="AVK05059.1"/>
    </source>
</evidence>
<dbReference type="PROSITE" id="PS51186">
    <property type="entry name" value="GNAT"/>
    <property type="match status" value="1"/>
</dbReference>
<dbReference type="GeneID" id="77219508"/>
<reference evidence="2 3" key="1">
    <citation type="submission" date="2018-02" db="EMBL/GenBank/DDBJ databases">
        <title>FDA/CDC Antimicrobial Resistant Isolate Bank Genome Sequencing.</title>
        <authorList>
            <person name="Benahmed F.H."/>
            <person name="Lutgring J.D."/>
            <person name="Yoo B."/>
            <person name="Machado M."/>
            <person name="Brown A."/>
            <person name="McAllister G."/>
            <person name="Perry A."/>
            <person name="Halpin A.L."/>
            <person name="Vavikolanu K."/>
            <person name="Ott S."/>
            <person name="Zhao X."/>
            <person name="Tallon L.J."/>
            <person name="Sadzewicz L."/>
            <person name="Aluvathingal J."/>
            <person name="Nadendla S."/>
            <person name="Voskania-kordi A."/>
            <person name="Simonyan V."/>
            <person name="Patel J."/>
            <person name="Shawar R.M."/>
        </authorList>
    </citation>
    <scope>NUCLEOTIDE SEQUENCE [LARGE SCALE GENOMIC DNA]</scope>
    <source>
        <strain evidence="2 3">AR_0356</strain>
    </source>
</reference>
<dbReference type="Proteomes" id="UP000238390">
    <property type="component" value="Chromosome"/>
</dbReference>
<evidence type="ECO:0000259" key="1">
    <source>
        <dbReference type="PROSITE" id="PS51186"/>
    </source>
</evidence>
<dbReference type="PANTHER" id="PTHR43792:SF1">
    <property type="entry name" value="N-ACETYLTRANSFERASE DOMAIN-CONTAINING PROTEIN"/>
    <property type="match status" value="1"/>
</dbReference>
<evidence type="ECO:0000313" key="3">
    <source>
        <dbReference type="Proteomes" id="UP000238390"/>
    </source>
</evidence>
<keyword evidence="3" id="KW-1185">Reference proteome</keyword>
<dbReference type="EMBL" id="CP027169">
    <property type="protein sequence ID" value="AVK05059.1"/>
    <property type="molecule type" value="Genomic_DNA"/>
</dbReference>
<gene>
    <name evidence="2" type="ORF">CSB93_2308</name>
</gene>
<protein>
    <submittedName>
        <fullName evidence="2">Acetyltransferase family protein</fullName>
    </submittedName>
</protein>
<dbReference type="SUPFAM" id="SSF55729">
    <property type="entry name" value="Acyl-CoA N-acyltransferases (Nat)"/>
    <property type="match status" value="1"/>
</dbReference>
<dbReference type="RefSeq" id="WP_053813427.1">
    <property type="nucleotide sequence ID" value="NZ_CP020560.1"/>
</dbReference>
<dbReference type="GO" id="GO:0016747">
    <property type="term" value="F:acyltransferase activity, transferring groups other than amino-acyl groups"/>
    <property type="evidence" value="ECO:0007669"/>
    <property type="project" value="InterPro"/>
</dbReference>
<dbReference type="InterPro" id="IPR000182">
    <property type="entry name" value="GNAT_dom"/>
</dbReference>
<name>A0A2R3IT03_9PSED</name>
<dbReference type="PANTHER" id="PTHR43792">
    <property type="entry name" value="GNAT FAMILY, PUTATIVE (AFU_ORTHOLOGUE AFUA_3G00765)-RELATED-RELATED"/>
    <property type="match status" value="1"/>
</dbReference>
<feature type="domain" description="N-acetyltransferase" evidence="1">
    <location>
        <begin position="18"/>
        <end position="187"/>
    </location>
</feature>
<dbReference type="AlphaFoldDB" id="A0A2R3IT03"/>
<dbReference type="Gene3D" id="3.40.630.30">
    <property type="match status" value="1"/>
</dbReference>
<proteinExistence type="predicted"/>
<dbReference type="InterPro" id="IPR016181">
    <property type="entry name" value="Acyl_CoA_acyltransferase"/>
</dbReference>
<dbReference type="Pfam" id="PF13302">
    <property type="entry name" value="Acetyltransf_3"/>
    <property type="match status" value="1"/>
</dbReference>
<dbReference type="InterPro" id="IPR051531">
    <property type="entry name" value="N-acetyltransferase"/>
</dbReference>